<comment type="caution">
    <text evidence="1">The sequence shown here is derived from an EMBL/GenBank/DDBJ whole genome shotgun (WGS) entry which is preliminary data.</text>
</comment>
<sequence length="117" mass="13990">MQRASRIKRNLLMVRIEIQIGDCAEIFELDEQEKFKCSKDERIRKVENLKEARKLQNQTLMNPTESATDIENEEMIVFPSESTNVYLNDSFYIDDEECNLLDYFSNERENEFANFYI</sequence>
<gene>
    <name evidence="1" type="ORF">M9Y10_033374</name>
</gene>
<proteinExistence type="predicted"/>
<evidence type="ECO:0000313" key="2">
    <source>
        <dbReference type="Proteomes" id="UP001470230"/>
    </source>
</evidence>
<reference evidence="1 2" key="1">
    <citation type="submission" date="2024-04" db="EMBL/GenBank/DDBJ databases">
        <title>Tritrichomonas musculus Genome.</title>
        <authorList>
            <person name="Alves-Ferreira E."/>
            <person name="Grigg M."/>
            <person name="Lorenzi H."/>
            <person name="Galac M."/>
        </authorList>
    </citation>
    <scope>NUCLEOTIDE SEQUENCE [LARGE SCALE GENOMIC DNA]</scope>
    <source>
        <strain evidence="1 2">EAF2021</strain>
    </source>
</reference>
<name>A0ABR2KCM4_9EUKA</name>
<dbReference type="EMBL" id="JAPFFF010000005">
    <property type="protein sequence ID" value="KAK8888642.1"/>
    <property type="molecule type" value="Genomic_DNA"/>
</dbReference>
<accession>A0ABR2KCM4</accession>
<keyword evidence="2" id="KW-1185">Reference proteome</keyword>
<dbReference type="Proteomes" id="UP001470230">
    <property type="component" value="Unassembled WGS sequence"/>
</dbReference>
<protein>
    <submittedName>
        <fullName evidence="1">Uncharacterized protein</fullName>
    </submittedName>
</protein>
<organism evidence="1 2">
    <name type="scientific">Tritrichomonas musculus</name>
    <dbReference type="NCBI Taxonomy" id="1915356"/>
    <lineage>
        <taxon>Eukaryota</taxon>
        <taxon>Metamonada</taxon>
        <taxon>Parabasalia</taxon>
        <taxon>Tritrichomonadida</taxon>
        <taxon>Tritrichomonadidae</taxon>
        <taxon>Tritrichomonas</taxon>
    </lineage>
</organism>
<evidence type="ECO:0000313" key="1">
    <source>
        <dbReference type="EMBL" id="KAK8888642.1"/>
    </source>
</evidence>